<dbReference type="AlphaFoldDB" id="A0AAV8Z6M7"/>
<dbReference type="Gene3D" id="2.130.10.10">
    <property type="entry name" value="YVTN repeat-like/Quinoprotein amine dehydrogenase"/>
    <property type="match status" value="1"/>
</dbReference>
<evidence type="ECO:0000256" key="1">
    <source>
        <dbReference type="ARBA" id="ARBA00004496"/>
    </source>
</evidence>
<comment type="subcellular location">
    <subcellularLocation>
        <location evidence="1">Cytoplasm</location>
    </subcellularLocation>
</comment>
<accession>A0AAV8Z6M7</accession>
<dbReference type="PANTHER" id="PTHR22842">
    <property type="entry name" value="WD40 REPEAT PROTEIN"/>
    <property type="match status" value="1"/>
</dbReference>
<dbReference type="Pfam" id="PF00400">
    <property type="entry name" value="WD40"/>
    <property type="match status" value="3"/>
</dbReference>
<keyword evidence="8" id="KW-1185">Reference proteome</keyword>
<dbReference type="InterPro" id="IPR015943">
    <property type="entry name" value="WD40/YVTN_repeat-like_dom_sf"/>
</dbReference>
<proteinExistence type="inferred from homology"/>
<dbReference type="InterPro" id="IPR001680">
    <property type="entry name" value="WD40_rpt"/>
</dbReference>
<organism evidence="7 8">
    <name type="scientific">Aromia moschata</name>
    <dbReference type="NCBI Taxonomy" id="1265417"/>
    <lineage>
        <taxon>Eukaryota</taxon>
        <taxon>Metazoa</taxon>
        <taxon>Ecdysozoa</taxon>
        <taxon>Arthropoda</taxon>
        <taxon>Hexapoda</taxon>
        <taxon>Insecta</taxon>
        <taxon>Pterygota</taxon>
        <taxon>Neoptera</taxon>
        <taxon>Endopterygota</taxon>
        <taxon>Coleoptera</taxon>
        <taxon>Polyphaga</taxon>
        <taxon>Cucujiformia</taxon>
        <taxon>Chrysomeloidea</taxon>
        <taxon>Cerambycidae</taxon>
        <taxon>Cerambycinae</taxon>
        <taxon>Callichromatini</taxon>
        <taxon>Aromia</taxon>
    </lineage>
</organism>
<evidence type="ECO:0000256" key="5">
    <source>
        <dbReference type="ARBA" id="ARBA00042222"/>
    </source>
</evidence>
<name>A0AAV8Z6M7_9CUCU</name>
<dbReference type="InterPro" id="IPR036322">
    <property type="entry name" value="WD40_repeat_dom_sf"/>
</dbReference>
<protein>
    <recommendedName>
        <fullName evidence="4">WD repeat domain-containing protein 83</fullName>
    </recommendedName>
    <alternativeName>
        <fullName evidence="5">Mitogen-activated protein kinase organizer 1</fullName>
    </alternativeName>
</protein>
<comment type="caution">
    <text evidence="7">The sequence shown here is derived from an EMBL/GenBank/DDBJ whole genome shotgun (WGS) entry which is preliminary data.</text>
</comment>
<evidence type="ECO:0000256" key="2">
    <source>
        <dbReference type="ARBA" id="ARBA00022490"/>
    </source>
</evidence>
<gene>
    <name evidence="7" type="ORF">NQ318_019580</name>
</gene>
<evidence type="ECO:0000256" key="4">
    <source>
        <dbReference type="ARBA" id="ARBA00040453"/>
    </source>
</evidence>
<dbReference type="SMART" id="SM00320">
    <property type="entry name" value="WD40"/>
    <property type="match status" value="4"/>
</dbReference>
<evidence type="ECO:0000256" key="6">
    <source>
        <dbReference type="PROSITE-ProRule" id="PRU00221"/>
    </source>
</evidence>
<feature type="repeat" description="WD" evidence="6">
    <location>
        <begin position="77"/>
        <end position="118"/>
    </location>
</feature>
<dbReference type="GO" id="GO:0005737">
    <property type="term" value="C:cytoplasm"/>
    <property type="evidence" value="ECO:0007669"/>
    <property type="project" value="UniProtKB-SubCell"/>
</dbReference>
<evidence type="ECO:0000313" key="7">
    <source>
        <dbReference type="EMBL" id="KAJ8958820.1"/>
    </source>
</evidence>
<feature type="repeat" description="WD" evidence="6">
    <location>
        <begin position="9"/>
        <end position="41"/>
    </location>
</feature>
<evidence type="ECO:0000256" key="3">
    <source>
        <dbReference type="ARBA" id="ARBA00038145"/>
    </source>
</evidence>
<sequence>MELECLNTIECNQGAVRAVRFNVDGSYCLTCGSDKKIKLWNPYRSLLLKTYGGHGNEVHDASGSCDSSQIAGPLRRLRGHAATVTCVKYNEESTVVVSGSLDNTVMCWDIKSRSQTPVQTLKEAKDCVSSVQVTDHEILTGSVDCTFRRYDLRNGRLDADFVGAAITSVCFSHDGQCILVSSADGIARLSTKPRERCWESMYTGHKTDDVSIESAIITNDNFVLSGSVTGGIVVLGLGYCGGGKKVCAHPWESTEFAQHTSKEGYCADVFGRHDQSLGATRGRKRASRN</sequence>
<keyword evidence="2" id="KW-0963">Cytoplasm</keyword>
<dbReference type="InterPro" id="IPR051980">
    <property type="entry name" value="WD_repeat_MORG1"/>
</dbReference>
<evidence type="ECO:0000313" key="8">
    <source>
        <dbReference type="Proteomes" id="UP001162162"/>
    </source>
</evidence>
<dbReference type="PROSITE" id="PS50294">
    <property type="entry name" value="WD_REPEATS_REGION"/>
    <property type="match status" value="2"/>
</dbReference>
<dbReference type="EMBL" id="JAPWTK010000015">
    <property type="protein sequence ID" value="KAJ8958820.1"/>
    <property type="molecule type" value="Genomic_DNA"/>
</dbReference>
<comment type="similarity">
    <text evidence="3">Belongs to the WD repeat MORG1 family.</text>
</comment>
<dbReference type="Proteomes" id="UP001162162">
    <property type="component" value="Unassembled WGS sequence"/>
</dbReference>
<reference evidence="7" key="1">
    <citation type="journal article" date="2023" name="Insect Mol. Biol.">
        <title>Genome sequencing provides insights into the evolution of gene families encoding plant cell wall-degrading enzymes in longhorned beetles.</title>
        <authorList>
            <person name="Shin N.R."/>
            <person name="Okamura Y."/>
            <person name="Kirsch R."/>
            <person name="Pauchet Y."/>
        </authorList>
    </citation>
    <scope>NUCLEOTIDE SEQUENCE</scope>
    <source>
        <strain evidence="7">AMC_N1</strain>
    </source>
</reference>
<dbReference type="GO" id="GO:0000398">
    <property type="term" value="P:mRNA splicing, via spliceosome"/>
    <property type="evidence" value="ECO:0007669"/>
    <property type="project" value="TreeGrafter"/>
</dbReference>
<dbReference type="GO" id="GO:0071013">
    <property type="term" value="C:catalytic step 2 spliceosome"/>
    <property type="evidence" value="ECO:0007669"/>
    <property type="project" value="TreeGrafter"/>
</dbReference>
<dbReference type="PROSITE" id="PS50082">
    <property type="entry name" value="WD_REPEATS_2"/>
    <property type="match status" value="2"/>
</dbReference>
<dbReference type="SUPFAM" id="SSF50978">
    <property type="entry name" value="WD40 repeat-like"/>
    <property type="match status" value="1"/>
</dbReference>
<keyword evidence="6" id="KW-0853">WD repeat</keyword>
<dbReference type="PANTHER" id="PTHR22842:SF3">
    <property type="entry name" value="WD REPEAT DOMAIN-CONTAINING PROTEIN 83"/>
    <property type="match status" value="1"/>
</dbReference>